<comment type="subcellular location">
    <subcellularLocation>
        <location evidence="1">Membrane</location>
        <topology evidence="1">Multi-pass membrane protein</topology>
    </subcellularLocation>
</comment>
<reference evidence="9 10" key="1">
    <citation type="journal article" date="2017" name="G3 (Bethesda)">
        <title>First Draft Genome Sequence of the Pathogenic Fungus Lomentospora prolificans (Formerly Scedosporium prolificans).</title>
        <authorList>
            <person name="Luo R."/>
            <person name="Zimin A."/>
            <person name="Workman R."/>
            <person name="Fan Y."/>
            <person name="Pertea G."/>
            <person name="Grossman N."/>
            <person name="Wear M.P."/>
            <person name="Jia B."/>
            <person name="Miller H."/>
            <person name="Casadevall A."/>
            <person name="Timp W."/>
            <person name="Zhang S.X."/>
            <person name="Salzberg S.L."/>
        </authorList>
    </citation>
    <scope>NUCLEOTIDE SEQUENCE [LARGE SCALE GENOMIC DNA]</scope>
    <source>
        <strain evidence="9 10">JHH-5317</strain>
    </source>
</reference>
<dbReference type="Pfam" id="PF20684">
    <property type="entry name" value="Fung_rhodopsin"/>
    <property type="match status" value="1"/>
</dbReference>
<feature type="domain" description="Rhodopsin" evidence="8">
    <location>
        <begin position="63"/>
        <end position="305"/>
    </location>
</feature>
<evidence type="ECO:0000256" key="5">
    <source>
        <dbReference type="ARBA" id="ARBA00038359"/>
    </source>
</evidence>
<dbReference type="VEuPathDB" id="FungiDB:jhhlp_000042"/>
<comment type="similarity">
    <text evidence="5">Belongs to the SAT4 family.</text>
</comment>
<dbReference type="STRING" id="41688.A0A2N3NLJ8"/>
<keyword evidence="10" id="KW-1185">Reference proteome</keyword>
<dbReference type="InterPro" id="IPR049326">
    <property type="entry name" value="Rhodopsin_dom_fungi"/>
</dbReference>
<evidence type="ECO:0000256" key="6">
    <source>
        <dbReference type="SAM" id="MobiDB-lite"/>
    </source>
</evidence>
<protein>
    <recommendedName>
        <fullName evidence="8">Rhodopsin domain-containing protein</fullName>
    </recommendedName>
</protein>
<evidence type="ECO:0000313" key="9">
    <source>
        <dbReference type="EMBL" id="PKS13271.1"/>
    </source>
</evidence>
<dbReference type="AlphaFoldDB" id="A0A2N3NLJ8"/>
<dbReference type="PANTHER" id="PTHR33048:SF108">
    <property type="entry name" value="INTEGRAL MEMBRANE PROTEIN"/>
    <property type="match status" value="1"/>
</dbReference>
<accession>A0A2N3NLJ8</accession>
<evidence type="ECO:0000256" key="1">
    <source>
        <dbReference type="ARBA" id="ARBA00004141"/>
    </source>
</evidence>
<feature type="transmembrane region" description="Helical" evidence="7">
    <location>
        <begin position="237"/>
        <end position="259"/>
    </location>
</feature>
<dbReference type="EMBL" id="NLAX01000001">
    <property type="protein sequence ID" value="PKS13271.1"/>
    <property type="molecule type" value="Genomic_DNA"/>
</dbReference>
<evidence type="ECO:0000256" key="7">
    <source>
        <dbReference type="SAM" id="Phobius"/>
    </source>
</evidence>
<feature type="transmembrane region" description="Helical" evidence="7">
    <location>
        <begin position="157"/>
        <end position="179"/>
    </location>
</feature>
<name>A0A2N3NLJ8_9PEZI</name>
<dbReference type="PANTHER" id="PTHR33048">
    <property type="entry name" value="PTH11-LIKE INTEGRAL MEMBRANE PROTEIN (AFU_ORTHOLOGUE AFUA_5G11245)"/>
    <property type="match status" value="1"/>
</dbReference>
<feature type="transmembrane region" description="Helical" evidence="7">
    <location>
        <begin position="45"/>
        <end position="67"/>
    </location>
</feature>
<comment type="caution">
    <text evidence="9">The sequence shown here is derived from an EMBL/GenBank/DDBJ whole genome shotgun (WGS) entry which is preliminary data.</text>
</comment>
<proteinExistence type="inferred from homology"/>
<keyword evidence="3 7" id="KW-1133">Transmembrane helix</keyword>
<evidence type="ECO:0000259" key="8">
    <source>
        <dbReference type="Pfam" id="PF20684"/>
    </source>
</evidence>
<dbReference type="Proteomes" id="UP000233524">
    <property type="component" value="Unassembled WGS sequence"/>
</dbReference>
<dbReference type="InterPro" id="IPR052337">
    <property type="entry name" value="SAT4-like"/>
</dbReference>
<dbReference type="GO" id="GO:0016020">
    <property type="term" value="C:membrane"/>
    <property type="evidence" value="ECO:0007669"/>
    <property type="project" value="UniProtKB-SubCell"/>
</dbReference>
<organism evidence="9 10">
    <name type="scientific">Lomentospora prolificans</name>
    <dbReference type="NCBI Taxonomy" id="41688"/>
    <lineage>
        <taxon>Eukaryota</taxon>
        <taxon>Fungi</taxon>
        <taxon>Dikarya</taxon>
        <taxon>Ascomycota</taxon>
        <taxon>Pezizomycotina</taxon>
        <taxon>Sordariomycetes</taxon>
        <taxon>Hypocreomycetidae</taxon>
        <taxon>Microascales</taxon>
        <taxon>Microascaceae</taxon>
        <taxon>Lomentospora</taxon>
    </lineage>
</organism>
<gene>
    <name evidence="9" type="ORF">jhhlp_000042</name>
</gene>
<keyword evidence="2 7" id="KW-0812">Transmembrane</keyword>
<evidence type="ECO:0000256" key="2">
    <source>
        <dbReference type="ARBA" id="ARBA00022692"/>
    </source>
</evidence>
<feature type="transmembrane region" description="Helical" evidence="7">
    <location>
        <begin position="119"/>
        <end position="145"/>
    </location>
</feature>
<sequence>MDSTRIGTAPTATATGGMMTMDGTVTNMMGFATGVPDRSSPLQTFALFVLFSFPSLALMIVSLRAAGRWAWRQFGWDDGLICIAMFMSAIETAASYKFIKTNYIGIRSRDVPPHDPTEGMIWNYAVQILYNPILALVKLSVLIFLYRLFAHKRGVKLYVVGLAGITTVQMVAVAGAIIFQCTPISFNWMPNLENGRCVDQSSLYVSTAAFTILTDVLVLVLPAYIFRDLNIPKKTKIALLAVFLLGGLVTAASIARLIILTVGLYNLAPVANADPTYNIGFVTSAIETNLALITASAPALMPLLKAWFPNVFGQNVSDTSAREKATTMRNLRAKPATPRDSDEEGLYTTSSAGQRHYDKDGNP</sequence>
<evidence type="ECO:0000313" key="10">
    <source>
        <dbReference type="Proteomes" id="UP000233524"/>
    </source>
</evidence>
<keyword evidence="4 7" id="KW-0472">Membrane</keyword>
<feature type="transmembrane region" description="Helical" evidence="7">
    <location>
        <begin position="203"/>
        <end position="225"/>
    </location>
</feature>
<evidence type="ECO:0000256" key="4">
    <source>
        <dbReference type="ARBA" id="ARBA00023136"/>
    </source>
</evidence>
<dbReference type="OrthoDB" id="5283415at2759"/>
<feature type="region of interest" description="Disordered" evidence="6">
    <location>
        <begin position="323"/>
        <end position="363"/>
    </location>
</feature>
<dbReference type="InParanoid" id="A0A2N3NLJ8"/>
<feature type="transmembrane region" description="Helical" evidence="7">
    <location>
        <begin position="79"/>
        <end position="99"/>
    </location>
</feature>
<evidence type="ECO:0000256" key="3">
    <source>
        <dbReference type="ARBA" id="ARBA00022989"/>
    </source>
</evidence>